<evidence type="ECO:0000313" key="1">
    <source>
        <dbReference type="EMBL" id="PWN45663.1"/>
    </source>
</evidence>
<protein>
    <submittedName>
        <fullName evidence="1">Uncharacterized protein</fullName>
    </submittedName>
</protein>
<organism evidence="1 2">
    <name type="scientific">Ceraceosorus guamensis</name>
    <dbReference type="NCBI Taxonomy" id="1522189"/>
    <lineage>
        <taxon>Eukaryota</taxon>
        <taxon>Fungi</taxon>
        <taxon>Dikarya</taxon>
        <taxon>Basidiomycota</taxon>
        <taxon>Ustilaginomycotina</taxon>
        <taxon>Exobasidiomycetes</taxon>
        <taxon>Ceraceosorales</taxon>
        <taxon>Ceraceosoraceae</taxon>
        <taxon>Ceraceosorus</taxon>
    </lineage>
</organism>
<evidence type="ECO:0000313" key="2">
    <source>
        <dbReference type="Proteomes" id="UP000245783"/>
    </source>
</evidence>
<dbReference type="GeneID" id="37032436"/>
<dbReference type="EMBL" id="KZ819354">
    <property type="protein sequence ID" value="PWN45663.1"/>
    <property type="molecule type" value="Genomic_DNA"/>
</dbReference>
<keyword evidence="2" id="KW-1185">Reference proteome</keyword>
<reference evidence="1 2" key="1">
    <citation type="journal article" date="2018" name="Mol. Biol. Evol.">
        <title>Broad Genomic Sampling Reveals a Smut Pathogenic Ancestry of the Fungal Clade Ustilaginomycotina.</title>
        <authorList>
            <person name="Kijpornyongpan T."/>
            <person name="Mondo S.J."/>
            <person name="Barry K."/>
            <person name="Sandor L."/>
            <person name="Lee J."/>
            <person name="Lipzen A."/>
            <person name="Pangilinan J."/>
            <person name="LaButti K."/>
            <person name="Hainaut M."/>
            <person name="Henrissat B."/>
            <person name="Grigoriev I.V."/>
            <person name="Spatafora J.W."/>
            <person name="Aime M.C."/>
        </authorList>
    </citation>
    <scope>NUCLEOTIDE SEQUENCE [LARGE SCALE GENOMIC DNA]</scope>
    <source>
        <strain evidence="1 2">MCA 4658</strain>
    </source>
</reference>
<proteinExistence type="predicted"/>
<dbReference type="InParanoid" id="A0A316WCS8"/>
<sequence>MIIDARTWRCVPTITYYLPGAFKVTSAGSPCLTVFRCFTSAQRSVYCQVVASRHSRFATCPRSFSKIVIMSRPKRISTLPPSLTLHHPSSLPLSNSLLPHCDSISLSCFFSRNRHLIRYSATFSSSSKSHDLENRICARSARQKAGLRPARTASVEAD</sequence>
<accession>A0A316WCS8</accession>
<name>A0A316WCS8_9BASI</name>
<gene>
    <name evidence="1" type="ORF">IE81DRAFT_164803</name>
</gene>
<dbReference type="AlphaFoldDB" id="A0A316WCS8"/>
<dbReference type="Proteomes" id="UP000245783">
    <property type="component" value="Unassembled WGS sequence"/>
</dbReference>
<dbReference type="RefSeq" id="XP_025372823.1">
    <property type="nucleotide sequence ID" value="XM_025510566.1"/>
</dbReference>